<dbReference type="InterPro" id="IPR012341">
    <property type="entry name" value="6hp_glycosidase-like_sf"/>
</dbReference>
<comment type="caution">
    <text evidence="4">The sequence shown here is derived from an EMBL/GenBank/DDBJ whole genome shotgun (WGS) entry which is preliminary data.</text>
</comment>
<dbReference type="PANTHER" id="PTHR31084:SF0">
    <property type="entry name" value="ALPHA-L-FUCOSIDASE 2"/>
    <property type="match status" value="1"/>
</dbReference>
<proteinExistence type="predicted"/>
<dbReference type="AlphaFoldDB" id="A0A4Q1SD12"/>
<dbReference type="GO" id="GO:0004560">
    <property type="term" value="F:alpha-L-fucosidase activity"/>
    <property type="evidence" value="ECO:0007669"/>
    <property type="project" value="InterPro"/>
</dbReference>
<dbReference type="Proteomes" id="UP000290253">
    <property type="component" value="Unassembled WGS sequence"/>
</dbReference>
<protein>
    <submittedName>
        <fullName evidence="4">Glycoside hydrolase family 95 protein</fullName>
    </submittedName>
</protein>
<dbReference type="Pfam" id="PF14498">
    <property type="entry name" value="Glyco_hyd_65N_2"/>
    <property type="match status" value="1"/>
</dbReference>
<feature type="domain" description="Alpha fucosidase A-like C-terminal" evidence="2">
    <location>
        <begin position="767"/>
        <end position="856"/>
    </location>
</feature>
<evidence type="ECO:0000259" key="3">
    <source>
        <dbReference type="Pfam" id="PF22124"/>
    </source>
</evidence>
<dbReference type="PIRSF" id="PIRSF007663">
    <property type="entry name" value="UCP007663"/>
    <property type="match status" value="1"/>
</dbReference>
<keyword evidence="5" id="KW-1185">Reference proteome</keyword>
<organism evidence="4 5">
    <name type="scientific">Silvibacterium dinghuense</name>
    <dbReference type="NCBI Taxonomy" id="1560006"/>
    <lineage>
        <taxon>Bacteria</taxon>
        <taxon>Pseudomonadati</taxon>
        <taxon>Acidobacteriota</taxon>
        <taxon>Terriglobia</taxon>
        <taxon>Terriglobales</taxon>
        <taxon>Acidobacteriaceae</taxon>
        <taxon>Silvibacterium</taxon>
    </lineage>
</organism>
<dbReference type="InterPro" id="IPR027414">
    <property type="entry name" value="GH95_N_dom"/>
</dbReference>
<dbReference type="InterPro" id="IPR049053">
    <property type="entry name" value="AFCA-like_C"/>
</dbReference>
<sequence>MKHSIPHLSRRSFLGGAAVLAAPISHGLASALATKEEQSPSPYTLHFAQPASKWPDALPVGNGRLGAVVFGNPAIERIQLNEESIWDGEPNRDRTNPAAAEAIPKIRELLFQGDIAAAEALATRDVLALPRRMPCYQTLGDLHLDFSPLGITDASAVDAYRLDLDLDTAIVTTRFTHQGIEYRREVFSSAPDQVLVIRLTTSRPASLSFHATLDRPQSFSVEAASSHSLVMTGQALPFHDNPGLAVKEHPTGVRFLSELRVICDGGSSMVAAGNILQVTGANAVTLLLDCATSYRYPAHTGRSSGVDADVLTGDQAAMRAAVDRNLSAAMHRSYAELRSWHLADHRRYFRRASIDFGPDPNAAVATDQRVNAMKQGREDIHLLPIYFQYGRYMLISSSRPGTLASNLQGIWNESIDPPWGSKYTININTEMNYWFANTANLAELQLPLFDLLHATLPQGMRTARAMYHARGAVVHHNTDIWGDACPIDGLGGGVWPMGGSWLSLHLWQHYAFHGDARFLAEQAYPALRENAAFLLDYLVRDPQTGHLLTGPSCSPENAYELPDGKSHNLCMAPTMDIAITRAVFSRLLEAATCLQSTALVAKDTEILQRAREALVQLPPYQIAQDGRLQEWQQDYKDHEPGHRHISHLFGLFPEDQITPDETPELARATRLVLDRRLAAGGGSTGWSRSWIINCMARLQDGEACYANIRELFRQSVRPNLFDVCGLKENSPFQIDGNLGAPCGFIEMLLQSHGHTPLDARSSDKGTETTLRLLPALPSAWPNGNFRGLRARGGLEIDLQWTNGKATAATFRATLDHVYRLQLPAGESVASINGHPFRASSELLPSLSVKAGQHYRLTFV</sequence>
<dbReference type="EMBL" id="SDMK01000002">
    <property type="protein sequence ID" value="RXS94931.1"/>
    <property type="molecule type" value="Genomic_DNA"/>
</dbReference>
<dbReference type="OrthoDB" id="9802600at2"/>
<feature type="domain" description="Glycosyl hydrolase family 95 catalytic" evidence="3">
    <location>
        <begin position="333"/>
        <end position="748"/>
    </location>
</feature>
<dbReference type="RefSeq" id="WP_129208100.1">
    <property type="nucleotide sequence ID" value="NZ_BMGU01000003.1"/>
</dbReference>
<evidence type="ECO:0000313" key="5">
    <source>
        <dbReference type="Proteomes" id="UP000290253"/>
    </source>
</evidence>
<gene>
    <name evidence="4" type="ORF">ESZ00_09840</name>
</gene>
<name>A0A4Q1SD12_9BACT</name>
<dbReference type="InterPro" id="IPR008928">
    <property type="entry name" value="6-hairpin_glycosidase_sf"/>
</dbReference>
<dbReference type="GO" id="GO:0005975">
    <property type="term" value="P:carbohydrate metabolic process"/>
    <property type="evidence" value="ECO:0007669"/>
    <property type="project" value="InterPro"/>
</dbReference>
<evidence type="ECO:0000259" key="2">
    <source>
        <dbReference type="Pfam" id="PF21307"/>
    </source>
</evidence>
<reference evidence="4 5" key="1">
    <citation type="journal article" date="2016" name="Int. J. Syst. Evol. Microbiol.">
        <title>Acidipila dinghuensis sp. nov., an acidobacterium isolated from forest soil.</title>
        <authorList>
            <person name="Jiang Y.W."/>
            <person name="Wang J."/>
            <person name="Chen M.H."/>
            <person name="Lv Y.Y."/>
            <person name="Qiu L.H."/>
        </authorList>
    </citation>
    <scope>NUCLEOTIDE SEQUENCE [LARGE SCALE GENOMIC DNA]</scope>
    <source>
        <strain evidence="4 5">DHOF10</strain>
    </source>
</reference>
<accession>A0A4Q1SD12</accession>
<keyword evidence="4" id="KW-0378">Hydrolase</keyword>
<evidence type="ECO:0000313" key="4">
    <source>
        <dbReference type="EMBL" id="RXS94931.1"/>
    </source>
</evidence>
<dbReference type="PROSITE" id="PS51318">
    <property type="entry name" value="TAT"/>
    <property type="match status" value="1"/>
</dbReference>
<dbReference type="InterPro" id="IPR016518">
    <property type="entry name" value="Alpha-L-fucosidase"/>
</dbReference>
<dbReference type="InterPro" id="IPR054363">
    <property type="entry name" value="GH95_cat"/>
</dbReference>
<evidence type="ECO:0000259" key="1">
    <source>
        <dbReference type="Pfam" id="PF14498"/>
    </source>
</evidence>
<feature type="domain" description="Glycosyl hydrolase family 95 N-terminal" evidence="1">
    <location>
        <begin position="45"/>
        <end position="295"/>
    </location>
</feature>
<dbReference type="Gene3D" id="1.50.10.10">
    <property type="match status" value="1"/>
</dbReference>
<dbReference type="PANTHER" id="PTHR31084">
    <property type="entry name" value="ALPHA-L-FUCOSIDASE 2"/>
    <property type="match status" value="1"/>
</dbReference>
<dbReference type="SUPFAM" id="SSF48208">
    <property type="entry name" value="Six-hairpin glycosidases"/>
    <property type="match status" value="1"/>
</dbReference>
<dbReference type="InterPro" id="IPR006311">
    <property type="entry name" value="TAT_signal"/>
</dbReference>
<dbReference type="Pfam" id="PF22124">
    <property type="entry name" value="Glyco_hydro_95_cat"/>
    <property type="match status" value="1"/>
</dbReference>
<dbReference type="Pfam" id="PF21307">
    <property type="entry name" value="Glyco_hydro_95_C"/>
    <property type="match status" value="1"/>
</dbReference>